<gene>
    <name evidence="4" type="ORF">MQE35_04855</name>
</gene>
<dbReference type="Gene3D" id="3.40.50.720">
    <property type="entry name" value="NAD(P)-binding Rossmann-like Domain"/>
    <property type="match status" value="1"/>
</dbReference>
<dbReference type="GO" id="GO:0016616">
    <property type="term" value="F:oxidoreductase activity, acting on the CH-OH group of donors, NAD or NADP as acceptor"/>
    <property type="evidence" value="ECO:0007669"/>
    <property type="project" value="UniProtKB-ARBA"/>
</dbReference>
<protein>
    <submittedName>
        <fullName evidence="4">SDR family oxidoreductase</fullName>
    </submittedName>
</protein>
<evidence type="ECO:0000313" key="5">
    <source>
        <dbReference type="Proteomes" id="UP000831290"/>
    </source>
</evidence>
<dbReference type="InterPro" id="IPR036291">
    <property type="entry name" value="NAD(P)-bd_dom_sf"/>
</dbReference>
<dbReference type="SUPFAM" id="SSF51735">
    <property type="entry name" value="NAD(P)-binding Rossmann-fold domains"/>
    <property type="match status" value="1"/>
</dbReference>
<dbReference type="KEGG" id="fbm:MQE35_04855"/>
<dbReference type="Proteomes" id="UP000831290">
    <property type="component" value="Chromosome"/>
</dbReference>
<reference evidence="4" key="1">
    <citation type="submission" date="2022-03" db="EMBL/GenBank/DDBJ databases">
        <title>Description of Abyssus ytuae gen. nov., sp. nov., a novel member of the family Flavobacteriaceae isolated from the sediment of Mariana Trench.</title>
        <authorList>
            <person name="Zhang J."/>
            <person name="Xu X."/>
        </authorList>
    </citation>
    <scope>NUCLEOTIDE SEQUENCE</scope>
    <source>
        <strain evidence="4">MT3330</strain>
    </source>
</reference>
<evidence type="ECO:0000256" key="2">
    <source>
        <dbReference type="ARBA" id="ARBA00023002"/>
    </source>
</evidence>
<dbReference type="PRINTS" id="PR00081">
    <property type="entry name" value="GDHRDH"/>
</dbReference>
<dbReference type="InterPro" id="IPR002347">
    <property type="entry name" value="SDR_fam"/>
</dbReference>
<sequence>MAGRNRNPEEMENLKGKVVAVTGASSGMGKAIAIELAKNGVKVVLGARRAEQLQQLVEEIESKDGEATFTKIDVKNKADLVRLIDTAVEQYGKLDVIVNNAGVSQLSRIDELDIEGWEEMIDINLKGVLYGMAAAIPVFKQQQSGHIVNIISTAGIKIVPMQGVYAGTKNAIRTIAESFRQESNGNIRITGISPGFVKTDFAKNIKNEEMKTTIQKGMEQIAISPIAIANAVIFAISQPNDVEIGDIVIRPSKQN</sequence>
<evidence type="ECO:0000313" key="4">
    <source>
        <dbReference type="EMBL" id="UOB18620.1"/>
    </source>
</evidence>
<organism evidence="4 5">
    <name type="scientific">Abyssalbus ytuae</name>
    <dbReference type="NCBI Taxonomy" id="2926907"/>
    <lineage>
        <taxon>Bacteria</taxon>
        <taxon>Pseudomonadati</taxon>
        <taxon>Bacteroidota</taxon>
        <taxon>Flavobacteriia</taxon>
        <taxon>Flavobacteriales</taxon>
        <taxon>Flavobacteriaceae</taxon>
        <taxon>Abyssalbus</taxon>
    </lineage>
</organism>
<evidence type="ECO:0000256" key="3">
    <source>
        <dbReference type="RuleBase" id="RU000363"/>
    </source>
</evidence>
<dbReference type="InterPro" id="IPR020904">
    <property type="entry name" value="Sc_DH/Rdtase_CS"/>
</dbReference>
<name>A0A9E6ZQG3_9FLAO</name>
<dbReference type="Pfam" id="PF00106">
    <property type="entry name" value="adh_short"/>
    <property type="match status" value="1"/>
</dbReference>
<accession>A0A9E6ZQG3</accession>
<dbReference type="FunFam" id="3.40.50.720:FF:000047">
    <property type="entry name" value="NADP-dependent L-serine/L-allo-threonine dehydrogenase"/>
    <property type="match status" value="1"/>
</dbReference>
<dbReference type="CDD" id="cd05233">
    <property type="entry name" value="SDR_c"/>
    <property type="match status" value="1"/>
</dbReference>
<dbReference type="AlphaFoldDB" id="A0A9E6ZQG3"/>
<keyword evidence="2" id="KW-0560">Oxidoreductase</keyword>
<dbReference type="PRINTS" id="PR00080">
    <property type="entry name" value="SDRFAMILY"/>
</dbReference>
<comment type="similarity">
    <text evidence="1 3">Belongs to the short-chain dehydrogenases/reductases (SDR) family.</text>
</comment>
<proteinExistence type="inferred from homology"/>
<dbReference type="PANTHER" id="PTHR43115:SF4">
    <property type="entry name" value="DEHYDROGENASE_REDUCTASE SDR FAMILY MEMBER 11"/>
    <property type="match status" value="1"/>
</dbReference>
<dbReference type="EMBL" id="CP094358">
    <property type="protein sequence ID" value="UOB18620.1"/>
    <property type="molecule type" value="Genomic_DNA"/>
</dbReference>
<dbReference type="PANTHER" id="PTHR43115">
    <property type="entry name" value="DEHYDROGENASE/REDUCTASE SDR FAMILY MEMBER 11"/>
    <property type="match status" value="1"/>
</dbReference>
<dbReference type="RefSeq" id="WP_255845219.1">
    <property type="nucleotide sequence ID" value="NZ_CP094358.1"/>
</dbReference>
<keyword evidence="5" id="KW-1185">Reference proteome</keyword>
<dbReference type="PROSITE" id="PS00061">
    <property type="entry name" value="ADH_SHORT"/>
    <property type="match status" value="1"/>
</dbReference>
<evidence type="ECO:0000256" key="1">
    <source>
        <dbReference type="ARBA" id="ARBA00006484"/>
    </source>
</evidence>